<evidence type="ECO:0000256" key="1">
    <source>
        <dbReference type="SAM" id="MobiDB-lite"/>
    </source>
</evidence>
<dbReference type="EMBL" id="PQXJ01000149">
    <property type="protein sequence ID" value="TGO60196.1"/>
    <property type="molecule type" value="Genomic_DNA"/>
</dbReference>
<name>A0A4Z1IFU3_9HELO</name>
<proteinExistence type="predicted"/>
<keyword evidence="3" id="KW-1185">Reference proteome</keyword>
<evidence type="ECO:0000313" key="2">
    <source>
        <dbReference type="EMBL" id="TGO60196.1"/>
    </source>
</evidence>
<dbReference type="Proteomes" id="UP000297452">
    <property type="component" value="Unassembled WGS sequence"/>
</dbReference>
<feature type="compositionally biased region" description="Basic and acidic residues" evidence="1">
    <location>
        <begin position="146"/>
        <end position="165"/>
    </location>
</feature>
<accession>A0A4Z1IFU3</accession>
<feature type="compositionally biased region" description="Polar residues" evidence="1">
    <location>
        <begin position="1"/>
        <end position="15"/>
    </location>
</feature>
<feature type="region of interest" description="Disordered" evidence="1">
    <location>
        <begin position="1"/>
        <end position="23"/>
    </location>
</feature>
<reference evidence="2 3" key="1">
    <citation type="submission" date="2017-12" db="EMBL/GenBank/DDBJ databases">
        <title>Comparative genomics of Botrytis spp.</title>
        <authorList>
            <person name="Valero-Jimenez C.A."/>
            <person name="Tapia P."/>
            <person name="Veloso J."/>
            <person name="Silva-Moreno E."/>
            <person name="Staats M."/>
            <person name="Valdes J.H."/>
            <person name="Van Kan J.A.L."/>
        </authorList>
    </citation>
    <scope>NUCLEOTIDE SEQUENCE [LARGE SCALE GENOMIC DNA]</scope>
    <source>
        <strain evidence="2 3">MUCL2120</strain>
    </source>
</reference>
<evidence type="ECO:0000313" key="3">
    <source>
        <dbReference type="Proteomes" id="UP000297452"/>
    </source>
</evidence>
<protein>
    <submittedName>
        <fullName evidence="2">Uncharacterized protein</fullName>
    </submittedName>
</protein>
<feature type="region of interest" description="Disordered" evidence="1">
    <location>
        <begin position="146"/>
        <end position="182"/>
    </location>
</feature>
<dbReference type="AlphaFoldDB" id="A0A4Z1IFU3"/>
<sequence length="182" mass="20061">MSAQSEHNSQVNEAAQENGFYEEFDADFDKAYEEFEAADPAPAPAPTLASEQEAAAVVVLAPEPQVENSQVNEDAEDDGFDAEFYKDFEKNFAEDQRIAAPAPAPVAPVVCVFPVVPTPLQQPNAYLATNIGIRPKFTIAERQARARDREQAREQAARQERERRVAAYRASGTSKEQAICLD</sequence>
<comment type="caution">
    <text evidence="2">The sequence shown here is derived from an EMBL/GenBank/DDBJ whole genome shotgun (WGS) entry which is preliminary data.</text>
</comment>
<organism evidence="2 3">
    <name type="scientific">Botryotinia narcissicola</name>
    <dbReference type="NCBI Taxonomy" id="278944"/>
    <lineage>
        <taxon>Eukaryota</taxon>
        <taxon>Fungi</taxon>
        <taxon>Dikarya</taxon>
        <taxon>Ascomycota</taxon>
        <taxon>Pezizomycotina</taxon>
        <taxon>Leotiomycetes</taxon>
        <taxon>Helotiales</taxon>
        <taxon>Sclerotiniaceae</taxon>
        <taxon>Botryotinia</taxon>
    </lineage>
</organism>
<gene>
    <name evidence="2" type="ORF">BOTNAR_0149g00210</name>
</gene>